<keyword evidence="3" id="KW-1185">Reference proteome</keyword>
<proteinExistence type="predicted"/>
<dbReference type="OrthoDB" id="4954868at2"/>
<dbReference type="Pfam" id="PF13830">
    <property type="entry name" value="DUF4192"/>
    <property type="match status" value="1"/>
</dbReference>
<evidence type="ECO:0000313" key="2">
    <source>
        <dbReference type="EMBL" id="QCB93416.1"/>
    </source>
</evidence>
<organism evidence="2 3">
    <name type="scientific">Cellulomonas shaoxiangyii</name>
    <dbReference type="NCBI Taxonomy" id="2566013"/>
    <lineage>
        <taxon>Bacteria</taxon>
        <taxon>Bacillati</taxon>
        <taxon>Actinomycetota</taxon>
        <taxon>Actinomycetes</taxon>
        <taxon>Micrococcales</taxon>
        <taxon>Cellulomonadaceae</taxon>
        <taxon>Cellulomonas</taxon>
    </lineage>
</organism>
<protein>
    <submittedName>
        <fullName evidence="2">DUF4192 domain-containing protein</fullName>
    </submittedName>
</protein>
<dbReference type="EMBL" id="CP039291">
    <property type="protein sequence ID" value="QCB93416.1"/>
    <property type="molecule type" value="Genomic_DNA"/>
</dbReference>
<dbReference type="AlphaFoldDB" id="A0A4P7SJW8"/>
<gene>
    <name evidence="2" type="ORF">E5225_07460</name>
</gene>
<name>A0A4P7SJW8_9CELL</name>
<evidence type="ECO:0000313" key="3">
    <source>
        <dbReference type="Proteomes" id="UP000296469"/>
    </source>
</evidence>
<reference evidence="2 3" key="1">
    <citation type="submission" date="2019-04" db="EMBL/GenBank/DDBJ databases">
        <title>Isolation and identification of Cellulomonas shaoxiangyii sp. Nov. isolated from feces of the Tibetan antelopes (Pantholops hodgsonii) in the Qinghai-Tibet plateau of China.</title>
        <authorList>
            <person name="Tian Z."/>
        </authorList>
    </citation>
    <scope>NUCLEOTIDE SEQUENCE [LARGE SCALE GENOMIC DNA]</scope>
    <source>
        <strain evidence="2 3">Z28</strain>
    </source>
</reference>
<dbReference type="KEGG" id="celz:E5225_07460"/>
<accession>A0A4P7SJW8</accession>
<dbReference type="Proteomes" id="UP000296469">
    <property type="component" value="Chromosome"/>
</dbReference>
<feature type="region of interest" description="Disordered" evidence="1">
    <location>
        <begin position="219"/>
        <end position="238"/>
    </location>
</feature>
<sequence length="400" mass="42313">MDPVILRIDEPRELLAYVPHRLGFRPIESAVAVGLRGARARVGLVVRVDLDDLASPTHGPQLARTLAGHLGQDGATRVLLVTYTERDVGERLADRAAAHLAEACDVPVGPLDALLVTGGSYRCLACPPGCCPPGGRPLDDLRGTRVGAEMVLAGSVVADRREDVARIANANADARRSVARARRRWEAARLRAACRDEAAVAVWRSASLRAWREEVAEGAAPHSAVEGGPDGDEAASVDGSVDRTDAAGAAGGRTTLSRLGRIEAGLADRRVRDAVLVTLVPGTGLLPERSVRSPHPDPADDRLLGEAMARVADPSAGVPPPVTSRRHELVLEEVVAHGRRDAQAPALTLLGLLAWWRGDGARAGLLLERALEHDEAYRLAALLARALGAGLPPGWVRRVP</sequence>
<evidence type="ECO:0000256" key="1">
    <source>
        <dbReference type="SAM" id="MobiDB-lite"/>
    </source>
</evidence>
<dbReference type="RefSeq" id="WP_135973688.1">
    <property type="nucleotide sequence ID" value="NZ_CP039291.1"/>
</dbReference>
<dbReference type="InterPro" id="IPR025447">
    <property type="entry name" value="DUF4192"/>
</dbReference>